<dbReference type="RefSeq" id="WP_060591170.1">
    <property type="nucleotide sequence ID" value="NZ_CAACYE020000001.1"/>
</dbReference>
<dbReference type="SUPFAM" id="SSF46689">
    <property type="entry name" value="Homeodomain-like"/>
    <property type="match status" value="2"/>
</dbReference>
<keyword evidence="2" id="KW-0238">DNA-binding</keyword>
<evidence type="ECO:0000313" key="7">
    <source>
        <dbReference type="Proteomes" id="UP000057820"/>
    </source>
</evidence>
<evidence type="ECO:0000256" key="4">
    <source>
        <dbReference type="SAM" id="MobiDB-lite"/>
    </source>
</evidence>
<dbReference type="Gene3D" id="1.10.10.60">
    <property type="entry name" value="Homeodomain-like"/>
    <property type="match status" value="1"/>
</dbReference>
<name>A0A0H5NZ31_NOCFR</name>
<dbReference type="GO" id="GO:0003700">
    <property type="term" value="F:DNA-binding transcription factor activity"/>
    <property type="evidence" value="ECO:0007669"/>
    <property type="project" value="InterPro"/>
</dbReference>
<dbReference type="KEGG" id="nfr:ERS450000_01294"/>
<dbReference type="PANTHER" id="PTHR43130">
    <property type="entry name" value="ARAC-FAMILY TRANSCRIPTIONAL REGULATOR"/>
    <property type="match status" value="1"/>
</dbReference>
<dbReference type="AlphaFoldDB" id="A0A0H5NZ31"/>
<evidence type="ECO:0000256" key="3">
    <source>
        <dbReference type="ARBA" id="ARBA00023163"/>
    </source>
</evidence>
<dbReference type="SMART" id="SM00342">
    <property type="entry name" value="HTH_ARAC"/>
    <property type="match status" value="1"/>
</dbReference>
<gene>
    <name evidence="6" type="primary">rhaR_1</name>
    <name evidence="6" type="ORF">ERS450000_01294</name>
</gene>
<evidence type="ECO:0000313" key="6">
    <source>
        <dbReference type="EMBL" id="CRY75371.1"/>
    </source>
</evidence>
<dbReference type="Proteomes" id="UP000057820">
    <property type="component" value="Chromosome 1"/>
</dbReference>
<proteinExistence type="predicted"/>
<reference evidence="7" key="1">
    <citation type="submission" date="2015-03" db="EMBL/GenBank/DDBJ databases">
        <authorList>
            <consortium name="Pathogen Informatics"/>
        </authorList>
    </citation>
    <scope>NUCLEOTIDE SEQUENCE [LARGE SCALE GENOMIC DNA]</scope>
    <source>
        <strain evidence="7">NCTC11134</strain>
    </source>
</reference>
<sequence length="331" mass="35513">MTIVAVLASEGAVGFEVMLPGVVFGAANTVCADDRYEIRIVTPEEGATTGAVHGRVRLQSDWGIDTLATADIVVVPGRDDYRTEPSAAVCQALRAALARGARVASVCVGAFTLAAAGLLDGLRATTHWAHAAELARRYPQVEVDPSVLFIDNGQVLTSAGIAAGLDVCLHLVRQDLGAQVAADTARRIVMPPQRDGGQAQFIAHADPADPDTSLQPVLDWMQANLHRPLTLDDIAAHGAMSVRSLNRRFRAEIGTTPLQWLLRARVHRAQQLLETTGLSVDRVAEESGFGSATTLRYHFTRLTRTSPQAYRTTFQHGDAGDREPALARSSR</sequence>
<dbReference type="InterPro" id="IPR002818">
    <property type="entry name" value="DJ-1/PfpI"/>
</dbReference>
<dbReference type="Pfam" id="PF12833">
    <property type="entry name" value="HTH_18"/>
    <property type="match status" value="1"/>
</dbReference>
<dbReference type="CDD" id="cd03137">
    <property type="entry name" value="GATase1_AraC_1"/>
    <property type="match status" value="1"/>
</dbReference>
<organism evidence="6 7">
    <name type="scientific">Nocardia farcinica</name>
    <dbReference type="NCBI Taxonomy" id="37329"/>
    <lineage>
        <taxon>Bacteria</taxon>
        <taxon>Bacillati</taxon>
        <taxon>Actinomycetota</taxon>
        <taxon>Actinomycetes</taxon>
        <taxon>Mycobacteriales</taxon>
        <taxon>Nocardiaceae</taxon>
        <taxon>Nocardia</taxon>
    </lineage>
</organism>
<dbReference type="InterPro" id="IPR018062">
    <property type="entry name" value="HTH_AraC-typ_CS"/>
</dbReference>
<evidence type="ECO:0000259" key="5">
    <source>
        <dbReference type="PROSITE" id="PS01124"/>
    </source>
</evidence>
<dbReference type="SUPFAM" id="SSF52317">
    <property type="entry name" value="Class I glutamine amidotransferase-like"/>
    <property type="match status" value="1"/>
</dbReference>
<accession>A0A0H5NZ31</accession>
<dbReference type="InterPro" id="IPR052158">
    <property type="entry name" value="INH-QAR"/>
</dbReference>
<dbReference type="Gene3D" id="3.40.50.880">
    <property type="match status" value="1"/>
</dbReference>
<dbReference type="EMBL" id="LN868938">
    <property type="protein sequence ID" value="CRY75371.1"/>
    <property type="molecule type" value="Genomic_DNA"/>
</dbReference>
<dbReference type="InterPro" id="IPR018060">
    <property type="entry name" value="HTH_AraC"/>
</dbReference>
<dbReference type="InterPro" id="IPR009057">
    <property type="entry name" value="Homeodomain-like_sf"/>
</dbReference>
<protein>
    <submittedName>
        <fullName evidence="6">L-rhamnose operon transcriptional activator rhaR</fullName>
    </submittedName>
</protein>
<dbReference type="PROSITE" id="PS01124">
    <property type="entry name" value="HTH_ARAC_FAMILY_2"/>
    <property type="match status" value="1"/>
</dbReference>
<dbReference type="PANTHER" id="PTHR43130:SF3">
    <property type="entry name" value="HTH-TYPE TRANSCRIPTIONAL REGULATOR RV1931C"/>
    <property type="match status" value="1"/>
</dbReference>
<dbReference type="PROSITE" id="PS00041">
    <property type="entry name" value="HTH_ARAC_FAMILY_1"/>
    <property type="match status" value="1"/>
</dbReference>
<dbReference type="InterPro" id="IPR029062">
    <property type="entry name" value="Class_I_gatase-like"/>
</dbReference>
<keyword evidence="1" id="KW-0805">Transcription regulation</keyword>
<keyword evidence="3" id="KW-0804">Transcription</keyword>
<evidence type="ECO:0000256" key="1">
    <source>
        <dbReference type="ARBA" id="ARBA00023015"/>
    </source>
</evidence>
<dbReference type="Pfam" id="PF01965">
    <property type="entry name" value="DJ-1_PfpI"/>
    <property type="match status" value="1"/>
</dbReference>
<evidence type="ECO:0000256" key="2">
    <source>
        <dbReference type="ARBA" id="ARBA00023125"/>
    </source>
</evidence>
<dbReference type="GO" id="GO:0043565">
    <property type="term" value="F:sequence-specific DNA binding"/>
    <property type="evidence" value="ECO:0007669"/>
    <property type="project" value="InterPro"/>
</dbReference>
<feature type="domain" description="HTH araC/xylS-type" evidence="5">
    <location>
        <begin position="215"/>
        <end position="313"/>
    </location>
</feature>
<feature type="region of interest" description="Disordered" evidence="4">
    <location>
        <begin position="308"/>
        <end position="331"/>
    </location>
</feature>